<dbReference type="OrthoDB" id="2103551at2"/>
<evidence type="ECO:0000256" key="1">
    <source>
        <dbReference type="SAM" id="Phobius"/>
    </source>
</evidence>
<comment type="caution">
    <text evidence="2">The sequence shown here is derived from an EMBL/GenBank/DDBJ whole genome shotgun (WGS) entry which is preliminary data.</text>
</comment>
<reference evidence="2 3" key="1">
    <citation type="submission" date="2018-08" db="EMBL/GenBank/DDBJ databases">
        <title>A genome reference for cultivated species of the human gut microbiota.</title>
        <authorList>
            <person name="Zou Y."/>
            <person name="Xue W."/>
            <person name="Luo G."/>
        </authorList>
    </citation>
    <scope>NUCLEOTIDE SEQUENCE [LARGE SCALE GENOMIC DNA]</scope>
    <source>
        <strain evidence="2 3">AM07-24</strain>
    </source>
</reference>
<evidence type="ECO:0000313" key="3">
    <source>
        <dbReference type="Proteomes" id="UP000284841"/>
    </source>
</evidence>
<gene>
    <name evidence="2" type="ORF">DW099_01590</name>
</gene>
<dbReference type="Proteomes" id="UP000284841">
    <property type="component" value="Unassembled WGS sequence"/>
</dbReference>
<keyword evidence="1" id="KW-1133">Transmembrane helix</keyword>
<feature type="transmembrane region" description="Helical" evidence="1">
    <location>
        <begin position="7"/>
        <end position="28"/>
    </location>
</feature>
<proteinExistence type="predicted"/>
<sequence length="157" mass="17929">MNGTRKRVLLVVLGVVIVLAVLVTIYHVSQRETYLSDDPLFGSFTIGNRELVDNIYPADFLLSIDVAEDNETLVQCAEKNNVDISKGCWVYSFGENKVFRAEKEGNKLNAYENGKVIGVFTYTSDKILWMEDNEKYTANWRGRNFDLTKILQGFIYP</sequence>
<dbReference type="AlphaFoldDB" id="A0A415E6E7"/>
<dbReference type="STRING" id="1776384.GCA_900086585_02597"/>
<name>A0A415E6E7_9FIRM</name>
<keyword evidence="1" id="KW-0812">Transmembrane</keyword>
<accession>A0A415E6E7</accession>
<keyword evidence="1" id="KW-0472">Membrane</keyword>
<dbReference type="EMBL" id="QRMS01000001">
    <property type="protein sequence ID" value="RHJ89294.1"/>
    <property type="molecule type" value="Genomic_DNA"/>
</dbReference>
<dbReference type="RefSeq" id="WP_118333392.1">
    <property type="nucleotide sequence ID" value="NZ_AP025567.1"/>
</dbReference>
<protein>
    <submittedName>
        <fullName evidence="2">Uncharacterized protein</fullName>
    </submittedName>
</protein>
<organism evidence="2 3">
    <name type="scientific">Emergencia timonensis</name>
    <dbReference type="NCBI Taxonomy" id="1776384"/>
    <lineage>
        <taxon>Bacteria</taxon>
        <taxon>Bacillati</taxon>
        <taxon>Bacillota</taxon>
        <taxon>Clostridia</taxon>
        <taxon>Peptostreptococcales</taxon>
        <taxon>Anaerovoracaceae</taxon>
        <taxon>Emergencia</taxon>
    </lineage>
</organism>
<evidence type="ECO:0000313" key="2">
    <source>
        <dbReference type="EMBL" id="RHJ89294.1"/>
    </source>
</evidence>
<keyword evidence="3" id="KW-1185">Reference proteome</keyword>